<sequence>MVTLPKGRKESKAQLDFIILNEHSESITCSFKKLFEYGETLYVAFEDPSQEIHILKIKDPYTLTPKLVELSNDNKKTIYNHYKSLIGERIPFLDEQ</sequence>
<name>A0A917G2H7_9BACL</name>
<gene>
    <name evidence="1" type="ORF">GCM10010916_39280</name>
</gene>
<proteinExistence type="predicted"/>
<dbReference type="EMBL" id="BMGR01000014">
    <property type="protein sequence ID" value="GGG18615.1"/>
    <property type="molecule type" value="Genomic_DNA"/>
</dbReference>
<dbReference type="AlphaFoldDB" id="A0A917G2H7"/>
<accession>A0A917G2H7</accession>
<organism evidence="1 2">
    <name type="scientific">Paenibacillus abyssi</name>
    <dbReference type="NCBI Taxonomy" id="1340531"/>
    <lineage>
        <taxon>Bacteria</taxon>
        <taxon>Bacillati</taxon>
        <taxon>Bacillota</taxon>
        <taxon>Bacilli</taxon>
        <taxon>Bacillales</taxon>
        <taxon>Paenibacillaceae</taxon>
        <taxon>Paenibacillus</taxon>
    </lineage>
</organism>
<evidence type="ECO:0000313" key="2">
    <source>
        <dbReference type="Proteomes" id="UP000644756"/>
    </source>
</evidence>
<evidence type="ECO:0000313" key="1">
    <source>
        <dbReference type="EMBL" id="GGG18615.1"/>
    </source>
</evidence>
<reference evidence="1" key="1">
    <citation type="journal article" date="2014" name="Int. J. Syst. Evol. Microbiol.">
        <title>Complete genome sequence of Corynebacterium casei LMG S-19264T (=DSM 44701T), isolated from a smear-ripened cheese.</title>
        <authorList>
            <consortium name="US DOE Joint Genome Institute (JGI-PGF)"/>
            <person name="Walter F."/>
            <person name="Albersmeier A."/>
            <person name="Kalinowski J."/>
            <person name="Ruckert C."/>
        </authorList>
    </citation>
    <scope>NUCLEOTIDE SEQUENCE</scope>
    <source>
        <strain evidence="1">CGMCC 1.12987</strain>
    </source>
</reference>
<keyword evidence="2" id="KW-1185">Reference proteome</keyword>
<protein>
    <submittedName>
        <fullName evidence="1">Uncharacterized protein</fullName>
    </submittedName>
</protein>
<comment type="caution">
    <text evidence="1">The sequence shown here is derived from an EMBL/GenBank/DDBJ whole genome shotgun (WGS) entry which is preliminary data.</text>
</comment>
<dbReference type="Proteomes" id="UP000644756">
    <property type="component" value="Unassembled WGS sequence"/>
</dbReference>
<reference evidence="1" key="2">
    <citation type="submission" date="2020-09" db="EMBL/GenBank/DDBJ databases">
        <authorList>
            <person name="Sun Q."/>
            <person name="Zhou Y."/>
        </authorList>
    </citation>
    <scope>NUCLEOTIDE SEQUENCE</scope>
    <source>
        <strain evidence="1">CGMCC 1.12987</strain>
    </source>
</reference>